<feature type="transmembrane region" description="Helical" evidence="1">
    <location>
        <begin position="336"/>
        <end position="356"/>
    </location>
</feature>
<feature type="domain" description="DUF418" evidence="2">
    <location>
        <begin position="213"/>
        <end position="378"/>
    </location>
</feature>
<sequence length="384" mass="40541">MTSTRAFAAPISERVLAPDLARGVMLLLIALAHSRDLHGAGYALGAVVASTPLDTAVQAVLTLFVDSRARPMFALLFGYGLVQLARRRAENGVDWADTRRLLRRRAMWLVVFGLAHAVLLYAGDILAAYGFLALLFVGALRWSDRRLWVVAGLFAIAGALLFGWMQVQIGAAPVDELPADPLSGAAFRAAVLAILAPTGVVLTATPVLIGIWAARRRILEEPARHLPLLRCVAVGGVAVTVAGALPLTLQAVGVWTPGSPDAGLAVGFLHTLTGYAGGLGYAAIVALVVVRLRERRGPLVTALAACGQRSLTCYLAQSVVWFVTIEPYMLDLTGRLGVAAAAAIGIGTWVVTVVVADALGRAGRRGPAETLLRRLTYGPREALR</sequence>
<feature type="transmembrane region" description="Helical" evidence="1">
    <location>
        <begin position="147"/>
        <end position="165"/>
    </location>
</feature>
<accession>A0ABW4FQ14</accession>
<dbReference type="PANTHER" id="PTHR30590:SF2">
    <property type="entry name" value="INNER MEMBRANE PROTEIN"/>
    <property type="match status" value="1"/>
</dbReference>
<organism evidence="3 4">
    <name type="scientific">Pseudonocardia aurantiaca</name>
    <dbReference type="NCBI Taxonomy" id="75290"/>
    <lineage>
        <taxon>Bacteria</taxon>
        <taxon>Bacillati</taxon>
        <taxon>Actinomycetota</taxon>
        <taxon>Actinomycetes</taxon>
        <taxon>Pseudonocardiales</taxon>
        <taxon>Pseudonocardiaceae</taxon>
        <taxon>Pseudonocardia</taxon>
    </lineage>
</organism>
<evidence type="ECO:0000313" key="4">
    <source>
        <dbReference type="Proteomes" id="UP001597145"/>
    </source>
</evidence>
<feature type="transmembrane region" description="Helical" evidence="1">
    <location>
        <begin position="226"/>
        <end position="247"/>
    </location>
</feature>
<dbReference type="Pfam" id="PF04235">
    <property type="entry name" value="DUF418"/>
    <property type="match status" value="1"/>
</dbReference>
<dbReference type="InterPro" id="IPR007349">
    <property type="entry name" value="DUF418"/>
</dbReference>
<reference evidence="4" key="1">
    <citation type="journal article" date="2019" name="Int. J. Syst. Evol. Microbiol.">
        <title>The Global Catalogue of Microorganisms (GCM) 10K type strain sequencing project: providing services to taxonomists for standard genome sequencing and annotation.</title>
        <authorList>
            <consortium name="The Broad Institute Genomics Platform"/>
            <consortium name="The Broad Institute Genome Sequencing Center for Infectious Disease"/>
            <person name="Wu L."/>
            <person name="Ma J."/>
        </authorList>
    </citation>
    <scope>NUCLEOTIDE SEQUENCE [LARGE SCALE GENOMIC DNA]</scope>
    <source>
        <strain evidence="4">JCM 12165</strain>
    </source>
</reference>
<feature type="transmembrane region" description="Helical" evidence="1">
    <location>
        <begin position="267"/>
        <end position="290"/>
    </location>
</feature>
<feature type="transmembrane region" description="Helical" evidence="1">
    <location>
        <begin position="185"/>
        <end position="214"/>
    </location>
</feature>
<keyword evidence="1" id="KW-1133">Transmembrane helix</keyword>
<dbReference type="Proteomes" id="UP001597145">
    <property type="component" value="Unassembled WGS sequence"/>
</dbReference>
<keyword evidence="4" id="KW-1185">Reference proteome</keyword>
<dbReference type="InterPro" id="IPR052529">
    <property type="entry name" value="Bact_Transport_Assoc"/>
</dbReference>
<protein>
    <submittedName>
        <fullName evidence="3">DUF418 domain-containing protein</fullName>
    </submittedName>
</protein>
<proteinExistence type="predicted"/>
<evidence type="ECO:0000313" key="3">
    <source>
        <dbReference type="EMBL" id="MFD1532577.1"/>
    </source>
</evidence>
<feature type="transmembrane region" description="Helical" evidence="1">
    <location>
        <begin position="109"/>
        <end position="140"/>
    </location>
</feature>
<keyword evidence="1" id="KW-0812">Transmembrane</keyword>
<comment type="caution">
    <text evidence="3">The sequence shown here is derived from an EMBL/GenBank/DDBJ whole genome shotgun (WGS) entry which is preliminary data.</text>
</comment>
<gene>
    <name evidence="3" type="ORF">ACFSCY_24425</name>
</gene>
<dbReference type="RefSeq" id="WP_343986119.1">
    <property type="nucleotide sequence ID" value="NZ_BAAAJG010000027.1"/>
</dbReference>
<evidence type="ECO:0000256" key="1">
    <source>
        <dbReference type="SAM" id="Phobius"/>
    </source>
</evidence>
<keyword evidence="1" id="KW-0472">Membrane</keyword>
<dbReference type="EMBL" id="JBHUCP010000018">
    <property type="protein sequence ID" value="MFD1532577.1"/>
    <property type="molecule type" value="Genomic_DNA"/>
</dbReference>
<evidence type="ECO:0000259" key="2">
    <source>
        <dbReference type="Pfam" id="PF04235"/>
    </source>
</evidence>
<dbReference type="PANTHER" id="PTHR30590">
    <property type="entry name" value="INNER MEMBRANE PROTEIN"/>
    <property type="match status" value="1"/>
</dbReference>
<feature type="transmembrane region" description="Helical" evidence="1">
    <location>
        <begin position="311"/>
        <end position="330"/>
    </location>
</feature>
<name>A0ABW4FQ14_9PSEU</name>